<evidence type="ECO:0000313" key="22">
    <source>
        <dbReference type="EMBL" id="SMF21263.1"/>
    </source>
</evidence>
<evidence type="ECO:0000256" key="4">
    <source>
        <dbReference type="ARBA" id="ARBA00011903"/>
    </source>
</evidence>
<evidence type="ECO:0000313" key="23">
    <source>
        <dbReference type="Proteomes" id="UP000192917"/>
    </source>
</evidence>
<keyword evidence="6" id="KW-0997">Cell inner membrane</keyword>
<feature type="region of interest" description="Disordered" evidence="17">
    <location>
        <begin position="1"/>
        <end position="24"/>
    </location>
</feature>
<keyword evidence="8 18" id="KW-0812">Transmembrane</keyword>
<comment type="catalytic activity">
    <reaction evidence="15">
        <text>L-tyrosyl-[protein] + ATP = O-phospho-L-tyrosyl-[protein] + ADP + H(+)</text>
        <dbReference type="Rhea" id="RHEA:10596"/>
        <dbReference type="Rhea" id="RHEA-COMP:10136"/>
        <dbReference type="Rhea" id="RHEA-COMP:20101"/>
        <dbReference type="ChEBI" id="CHEBI:15378"/>
        <dbReference type="ChEBI" id="CHEBI:30616"/>
        <dbReference type="ChEBI" id="CHEBI:46858"/>
        <dbReference type="ChEBI" id="CHEBI:61978"/>
        <dbReference type="ChEBI" id="CHEBI:456216"/>
        <dbReference type="EC" id="2.7.10.2"/>
    </reaction>
</comment>
<sequence>MRAAMDAATPLTRRHEPDESHGYGVPMGENELNLGELLRTLWRRRWIVVGTMLLLTGLTVLVVVQLTPRYVATTRVMIDARQQRVVNIENVVSGVNPDAAMVESEVEVLTSRTLASRVVDELKLDEDPEFNPKLKPADSVWSSLRPSAWLPQSWLALLSPADRQKQPLGAVDQKDLDRAAVIDAFLSRLTVKPVGRSFVMDISFVSQDPFKAARIANKVADLYLVSQLEAKFEATARANAWLSDRLKTLREQVEASERAVVAYRKKYNIADTEKNDVSSQQVSELNTQLTMARADRAAAEARLSQVRDLVNRGGADSAAQVLQSALIQNLRGQEAELQRKLSELLTRYGERHPRIVNARAEIADLRNSIAREVRKIVQNLENEVEVAKARENALQKDLQGLKAESNDSRSAEIGLSQLQREAEANRTLYETFLNRFKETSEQQDIQQPDARVISRADVPLAPSYPRKTLIVGLAFGASLLLGIALVVLVERLDNGFRTGEQIRLAAGLATLALVPTQGGGRRRARPDRVLIDKPASQFAESMRTLLAGVLLSDIDEPPRSVLVTSSVPGEGKTVTSLSLARVAALGGKRTLLVDCDVRRPTMSKLVHPVDADPRQSLPGLTDVLTDRAKLHEAVFVDPATGLHVLLSGSRVPNPQDLLQSKTFGRILEQLVEAYELVVLDSAPVLAVADPLILGALADRTVFVTQWEKTPRQVALAALRQLVQAKAHLAGVVLSQVNVRRHSKYGFGDYGYYYGRYREYYQE</sequence>
<keyword evidence="9" id="KW-0547">Nucleotide-binding</keyword>
<evidence type="ECO:0000256" key="6">
    <source>
        <dbReference type="ARBA" id="ARBA00022519"/>
    </source>
</evidence>
<keyword evidence="16" id="KW-0175">Coiled coil</keyword>
<evidence type="ECO:0000256" key="14">
    <source>
        <dbReference type="ARBA" id="ARBA00023137"/>
    </source>
</evidence>
<evidence type="ECO:0000256" key="2">
    <source>
        <dbReference type="ARBA" id="ARBA00007316"/>
    </source>
</evidence>
<proteinExistence type="inferred from homology"/>
<dbReference type="Pfam" id="PF13807">
    <property type="entry name" value="GNVR"/>
    <property type="match status" value="1"/>
</dbReference>
<evidence type="ECO:0000256" key="18">
    <source>
        <dbReference type="SAM" id="Phobius"/>
    </source>
</evidence>
<comment type="subcellular location">
    <subcellularLocation>
        <location evidence="1">Cell inner membrane</location>
        <topology evidence="1">Multi-pass membrane protein</topology>
    </subcellularLocation>
</comment>
<evidence type="ECO:0000256" key="11">
    <source>
        <dbReference type="ARBA" id="ARBA00022840"/>
    </source>
</evidence>
<dbReference type="EC" id="2.7.10.2" evidence="4"/>
<evidence type="ECO:0000256" key="17">
    <source>
        <dbReference type="SAM" id="MobiDB-lite"/>
    </source>
</evidence>
<dbReference type="AlphaFoldDB" id="A0A1Y6BNK8"/>
<reference evidence="22 23" key="1">
    <citation type="submission" date="2017-04" db="EMBL/GenBank/DDBJ databases">
        <authorList>
            <person name="Afonso C.L."/>
            <person name="Miller P.J."/>
            <person name="Scott M.A."/>
            <person name="Spackman E."/>
            <person name="Goraichik I."/>
            <person name="Dimitrov K.M."/>
            <person name="Suarez D.L."/>
            <person name="Swayne D.E."/>
        </authorList>
    </citation>
    <scope>NUCLEOTIDE SEQUENCE [LARGE SCALE GENOMIC DNA]</scope>
    <source>
        <strain evidence="22 23">USBA 355</strain>
    </source>
</reference>
<keyword evidence="5" id="KW-1003">Cell membrane</keyword>
<keyword evidence="23" id="KW-1185">Reference proteome</keyword>
<evidence type="ECO:0000259" key="20">
    <source>
        <dbReference type="Pfam" id="PF13614"/>
    </source>
</evidence>
<evidence type="ECO:0000256" key="7">
    <source>
        <dbReference type="ARBA" id="ARBA00022679"/>
    </source>
</evidence>
<keyword evidence="10" id="KW-0418">Kinase</keyword>
<dbReference type="InterPro" id="IPR003856">
    <property type="entry name" value="LPS_length_determ_N"/>
</dbReference>
<dbReference type="EMBL" id="FWZX01000007">
    <property type="protein sequence ID" value="SMF21263.1"/>
    <property type="molecule type" value="Genomic_DNA"/>
</dbReference>
<dbReference type="InterPro" id="IPR050445">
    <property type="entry name" value="Bact_polysacc_biosynth/exp"/>
</dbReference>
<feature type="transmembrane region" description="Helical" evidence="18">
    <location>
        <begin position="46"/>
        <end position="66"/>
    </location>
</feature>
<organism evidence="22 23">
    <name type="scientific">Tistlia consotensis USBA 355</name>
    <dbReference type="NCBI Taxonomy" id="560819"/>
    <lineage>
        <taxon>Bacteria</taxon>
        <taxon>Pseudomonadati</taxon>
        <taxon>Pseudomonadota</taxon>
        <taxon>Alphaproteobacteria</taxon>
        <taxon>Rhodospirillales</taxon>
        <taxon>Rhodovibrionaceae</taxon>
        <taxon>Tistlia</taxon>
    </lineage>
</organism>
<dbReference type="NCBIfam" id="TIGR01007">
    <property type="entry name" value="eps_fam"/>
    <property type="match status" value="1"/>
</dbReference>
<evidence type="ECO:0000256" key="3">
    <source>
        <dbReference type="ARBA" id="ARBA00008883"/>
    </source>
</evidence>
<feature type="domain" description="Tyrosine-protein kinase G-rich" evidence="21">
    <location>
        <begin position="417"/>
        <end position="488"/>
    </location>
</feature>
<feature type="transmembrane region" description="Helical" evidence="18">
    <location>
        <begin position="469"/>
        <end position="489"/>
    </location>
</feature>
<keyword evidence="14" id="KW-0829">Tyrosine-protein kinase</keyword>
<dbReference type="STRING" id="560819.SAMN05428998_10785"/>
<evidence type="ECO:0000256" key="15">
    <source>
        <dbReference type="ARBA" id="ARBA00051245"/>
    </source>
</evidence>
<dbReference type="CDD" id="cd05387">
    <property type="entry name" value="BY-kinase"/>
    <property type="match status" value="1"/>
</dbReference>
<gene>
    <name evidence="22" type="ORF">SAMN05428998_10785</name>
</gene>
<evidence type="ECO:0000256" key="9">
    <source>
        <dbReference type="ARBA" id="ARBA00022741"/>
    </source>
</evidence>
<comment type="similarity">
    <text evidence="3">Belongs to the etk/wzc family.</text>
</comment>
<evidence type="ECO:0000256" key="16">
    <source>
        <dbReference type="SAM" id="Coils"/>
    </source>
</evidence>
<evidence type="ECO:0000256" key="1">
    <source>
        <dbReference type="ARBA" id="ARBA00004429"/>
    </source>
</evidence>
<feature type="coiled-coil region" evidence="16">
    <location>
        <begin position="327"/>
        <end position="404"/>
    </location>
</feature>
<dbReference type="InterPro" id="IPR025669">
    <property type="entry name" value="AAA_dom"/>
</dbReference>
<dbReference type="GO" id="GO:0004715">
    <property type="term" value="F:non-membrane spanning protein tyrosine kinase activity"/>
    <property type="evidence" value="ECO:0007669"/>
    <property type="project" value="UniProtKB-EC"/>
</dbReference>
<dbReference type="PANTHER" id="PTHR32309">
    <property type="entry name" value="TYROSINE-PROTEIN KINASE"/>
    <property type="match status" value="1"/>
</dbReference>
<dbReference type="Proteomes" id="UP000192917">
    <property type="component" value="Unassembled WGS sequence"/>
</dbReference>
<keyword evidence="11" id="KW-0067">ATP-binding</keyword>
<dbReference type="GO" id="GO:0005524">
    <property type="term" value="F:ATP binding"/>
    <property type="evidence" value="ECO:0007669"/>
    <property type="project" value="UniProtKB-KW"/>
</dbReference>
<dbReference type="InterPro" id="IPR032807">
    <property type="entry name" value="GNVR"/>
</dbReference>
<keyword evidence="7" id="KW-0808">Transferase</keyword>
<evidence type="ECO:0000256" key="5">
    <source>
        <dbReference type="ARBA" id="ARBA00022475"/>
    </source>
</evidence>
<dbReference type="SUPFAM" id="SSF52540">
    <property type="entry name" value="P-loop containing nucleoside triphosphate hydrolases"/>
    <property type="match status" value="1"/>
</dbReference>
<evidence type="ECO:0000256" key="13">
    <source>
        <dbReference type="ARBA" id="ARBA00023136"/>
    </source>
</evidence>
<dbReference type="GO" id="GO:0005886">
    <property type="term" value="C:plasma membrane"/>
    <property type="evidence" value="ECO:0007669"/>
    <property type="project" value="UniProtKB-SubCell"/>
</dbReference>
<name>A0A1Y6BNK8_9PROT</name>
<protein>
    <recommendedName>
        <fullName evidence="4">non-specific protein-tyrosine kinase</fullName>
        <ecNumber evidence="4">2.7.10.2</ecNumber>
    </recommendedName>
</protein>
<keyword evidence="12 18" id="KW-1133">Transmembrane helix</keyword>
<dbReference type="PANTHER" id="PTHR32309:SF13">
    <property type="entry name" value="FERRIC ENTEROBACTIN TRANSPORT PROTEIN FEPE"/>
    <property type="match status" value="1"/>
</dbReference>
<dbReference type="InterPro" id="IPR027417">
    <property type="entry name" value="P-loop_NTPase"/>
</dbReference>
<evidence type="ECO:0000259" key="19">
    <source>
        <dbReference type="Pfam" id="PF02706"/>
    </source>
</evidence>
<accession>A0A1Y6BNK8</accession>
<evidence type="ECO:0000259" key="21">
    <source>
        <dbReference type="Pfam" id="PF13807"/>
    </source>
</evidence>
<feature type="domain" description="AAA" evidence="20">
    <location>
        <begin position="569"/>
        <end position="721"/>
    </location>
</feature>
<evidence type="ECO:0000256" key="8">
    <source>
        <dbReference type="ARBA" id="ARBA00022692"/>
    </source>
</evidence>
<keyword evidence="13 18" id="KW-0472">Membrane</keyword>
<comment type="similarity">
    <text evidence="2">Belongs to the CpsD/CapB family.</text>
</comment>
<dbReference type="InterPro" id="IPR005702">
    <property type="entry name" value="Wzc-like_C"/>
</dbReference>
<dbReference type="Pfam" id="PF02706">
    <property type="entry name" value="Wzz"/>
    <property type="match status" value="1"/>
</dbReference>
<dbReference type="Gene3D" id="3.40.50.300">
    <property type="entry name" value="P-loop containing nucleotide triphosphate hydrolases"/>
    <property type="match status" value="1"/>
</dbReference>
<feature type="domain" description="Polysaccharide chain length determinant N-terminal" evidence="19">
    <location>
        <begin position="30"/>
        <end position="122"/>
    </location>
</feature>
<evidence type="ECO:0000256" key="10">
    <source>
        <dbReference type="ARBA" id="ARBA00022777"/>
    </source>
</evidence>
<feature type="coiled-coil region" evidence="16">
    <location>
        <begin position="239"/>
        <end position="302"/>
    </location>
</feature>
<dbReference type="Pfam" id="PF13614">
    <property type="entry name" value="AAA_31"/>
    <property type="match status" value="1"/>
</dbReference>
<evidence type="ECO:0000256" key="12">
    <source>
        <dbReference type="ARBA" id="ARBA00022989"/>
    </source>
</evidence>